<evidence type="ECO:0000313" key="6">
    <source>
        <dbReference type="EMBL" id="ALS61097.1"/>
    </source>
</evidence>
<dbReference type="Pfam" id="PF14833">
    <property type="entry name" value="NAD_binding_11"/>
    <property type="match status" value="1"/>
</dbReference>
<dbReference type="PIRSF" id="PIRSF000103">
    <property type="entry name" value="HIBADH"/>
    <property type="match status" value="1"/>
</dbReference>
<dbReference type="SUPFAM" id="SSF48179">
    <property type="entry name" value="6-phosphogluconate dehydrogenase C-terminal domain-like"/>
    <property type="match status" value="1"/>
</dbReference>
<evidence type="ECO:0000256" key="2">
    <source>
        <dbReference type="ARBA" id="ARBA00023027"/>
    </source>
</evidence>
<dbReference type="InterPro" id="IPR036291">
    <property type="entry name" value="NAD(P)-bd_dom_sf"/>
</dbReference>
<proteinExistence type="predicted"/>
<dbReference type="EMBL" id="CP013480">
    <property type="protein sequence ID" value="ALS61097.1"/>
    <property type="molecule type" value="Genomic_DNA"/>
</dbReference>
<evidence type="ECO:0000256" key="1">
    <source>
        <dbReference type="ARBA" id="ARBA00023002"/>
    </source>
</evidence>
<evidence type="ECO:0000259" key="4">
    <source>
        <dbReference type="Pfam" id="PF03446"/>
    </source>
</evidence>
<gene>
    <name evidence="6" type="ORF">AT302_16285</name>
</gene>
<name>A0ABM5WL87_9BURK</name>
<dbReference type="RefSeq" id="WP_058378010.1">
    <property type="nucleotide sequence ID" value="NZ_CP013480.3"/>
</dbReference>
<dbReference type="PANTHER" id="PTHR43060">
    <property type="entry name" value="3-HYDROXYISOBUTYRATE DEHYDROGENASE-LIKE 1, MITOCHONDRIAL-RELATED"/>
    <property type="match status" value="1"/>
</dbReference>
<dbReference type="Proteomes" id="UP000060277">
    <property type="component" value="Chromosome"/>
</dbReference>
<organism evidence="6 7">
    <name type="scientific">Pandoraea norimbergensis</name>
    <dbReference type="NCBI Taxonomy" id="93219"/>
    <lineage>
        <taxon>Bacteria</taxon>
        <taxon>Pseudomonadati</taxon>
        <taxon>Pseudomonadota</taxon>
        <taxon>Betaproteobacteria</taxon>
        <taxon>Burkholderiales</taxon>
        <taxon>Burkholderiaceae</taxon>
        <taxon>Pandoraea</taxon>
    </lineage>
</organism>
<dbReference type="Gene3D" id="1.10.1040.10">
    <property type="entry name" value="N-(1-d-carboxylethyl)-l-norvaline Dehydrogenase, domain 2"/>
    <property type="match status" value="1"/>
</dbReference>
<dbReference type="InterPro" id="IPR008927">
    <property type="entry name" value="6-PGluconate_DH-like_C_sf"/>
</dbReference>
<dbReference type="InterPro" id="IPR029154">
    <property type="entry name" value="HIBADH-like_NADP-bd"/>
</dbReference>
<evidence type="ECO:0000259" key="5">
    <source>
        <dbReference type="Pfam" id="PF14833"/>
    </source>
</evidence>
<dbReference type="Pfam" id="PF03446">
    <property type="entry name" value="NAD_binding_2"/>
    <property type="match status" value="1"/>
</dbReference>
<keyword evidence="7" id="KW-1185">Reference proteome</keyword>
<dbReference type="PANTHER" id="PTHR43060:SF15">
    <property type="entry name" value="3-HYDROXYISOBUTYRATE DEHYDROGENASE-LIKE 1, MITOCHONDRIAL-RELATED"/>
    <property type="match status" value="1"/>
</dbReference>
<dbReference type="InterPro" id="IPR006115">
    <property type="entry name" value="6PGDH_NADP-bd"/>
</dbReference>
<sequence length="314" mass="32724">MESKHPKPPLRVGFCGIGRMGEPMVQRLLAAGHDVAVWNRSAAKLTALTTAGARACDTPQALGGQVDIALLCLGDGKAVEDVVFGEHGLVHATKPPRYLVDHSTLSPALTRSLAARWTEATGHVWIDAPVSGGTGGAEAGTLAVMAGGAAEAVDAVMPTLRAFSARVTRMGDVGAGQTTKLANQAIVATTLAGLAEAFVLAKRNGIDTGAVPSALFGGWADSVLMQTLWPRMVTPPDHATGTVRVILKDLDAIAELADTSATVQRVIPEVRRLLQDAADRGMADADLSQIFRIGEEESEAESEAENPVKSQRGN</sequence>
<feature type="region of interest" description="Disordered" evidence="3">
    <location>
        <begin position="292"/>
        <end position="314"/>
    </location>
</feature>
<dbReference type="SUPFAM" id="SSF51735">
    <property type="entry name" value="NAD(P)-binding Rossmann-fold domains"/>
    <property type="match status" value="1"/>
</dbReference>
<feature type="domain" description="6-phosphogluconate dehydrogenase NADP-binding" evidence="4">
    <location>
        <begin position="11"/>
        <end position="171"/>
    </location>
</feature>
<evidence type="ECO:0000256" key="3">
    <source>
        <dbReference type="SAM" id="MobiDB-lite"/>
    </source>
</evidence>
<dbReference type="InterPro" id="IPR015815">
    <property type="entry name" value="HIBADH-related"/>
</dbReference>
<keyword evidence="2" id="KW-0520">NAD</keyword>
<protein>
    <submittedName>
        <fullName evidence="6">2-hydroxy-3-oxopropionate reductase</fullName>
    </submittedName>
</protein>
<reference evidence="7" key="1">
    <citation type="submission" date="2015-12" db="EMBL/GenBank/DDBJ databases">
        <title>Complete genome sequence of Pandoraea norimbergensis DSM 11628.</title>
        <authorList>
            <person name="Ee R."/>
            <person name="Lim Y.-L."/>
            <person name="Yong D."/>
            <person name="Yin W.-F."/>
            <person name="Chan K.-G."/>
        </authorList>
    </citation>
    <scope>NUCLEOTIDE SEQUENCE [LARGE SCALE GENOMIC DNA]</scope>
    <source>
        <strain evidence="7">DSM 11628</strain>
    </source>
</reference>
<evidence type="ECO:0000313" key="7">
    <source>
        <dbReference type="Proteomes" id="UP000060277"/>
    </source>
</evidence>
<dbReference type="Gene3D" id="3.40.50.720">
    <property type="entry name" value="NAD(P)-binding Rossmann-like Domain"/>
    <property type="match status" value="1"/>
</dbReference>
<dbReference type="InterPro" id="IPR013328">
    <property type="entry name" value="6PGD_dom2"/>
</dbReference>
<accession>A0ABM5WL87</accession>
<keyword evidence="1" id="KW-0560">Oxidoreductase</keyword>
<feature type="domain" description="3-hydroxyisobutyrate dehydrogenase-like NAD-binding" evidence="5">
    <location>
        <begin position="174"/>
        <end position="292"/>
    </location>
</feature>